<dbReference type="PROSITE" id="PS01170">
    <property type="entry name" value="RIBOSOMAL_L6E"/>
    <property type="match status" value="1"/>
</dbReference>
<dbReference type="Proteomes" id="UP000077002">
    <property type="component" value="Unassembled WGS sequence"/>
</dbReference>
<dbReference type="Pfam" id="PF01159">
    <property type="entry name" value="Ribosomal_L6e"/>
    <property type="match status" value="1"/>
</dbReference>
<name>A0A177FCQ3_9EURO</name>
<feature type="compositionally biased region" description="Basic residues" evidence="5">
    <location>
        <begin position="41"/>
        <end position="51"/>
    </location>
</feature>
<dbReference type="InterPro" id="IPR008991">
    <property type="entry name" value="Translation_prot_SH3-like_sf"/>
</dbReference>
<organism evidence="6 7">
    <name type="scientific">Fonsecaea monophora</name>
    <dbReference type="NCBI Taxonomy" id="254056"/>
    <lineage>
        <taxon>Eukaryota</taxon>
        <taxon>Fungi</taxon>
        <taxon>Dikarya</taxon>
        <taxon>Ascomycota</taxon>
        <taxon>Pezizomycotina</taxon>
        <taxon>Eurotiomycetes</taxon>
        <taxon>Chaetothyriomycetidae</taxon>
        <taxon>Chaetothyriales</taxon>
        <taxon>Herpotrichiellaceae</taxon>
        <taxon>Fonsecaea</taxon>
    </lineage>
</organism>
<keyword evidence="7" id="KW-1185">Reference proteome</keyword>
<evidence type="ECO:0000313" key="6">
    <source>
        <dbReference type="EMBL" id="OAG41997.1"/>
    </source>
</evidence>
<keyword evidence="3 4" id="KW-0687">Ribonucleoprotein</keyword>
<evidence type="ECO:0000256" key="2">
    <source>
        <dbReference type="ARBA" id="ARBA00022980"/>
    </source>
</evidence>
<dbReference type="EMBL" id="LVKK01000019">
    <property type="protein sequence ID" value="OAG41997.1"/>
    <property type="molecule type" value="Genomic_DNA"/>
</dbReference>
<dbReference type="CDD" id="cd13156">
    <property type="entry name" value="KOW_RPL6"/>
    <property type="match status" value="1"/>
</dbReference>
<evidence type="ECO:0000256" key="4">
    <source>
        <dbReference type="RuleBase" id="RU000662"/>
    </source>
</evidence>
<evidence type="ECO:0000256" key="3">
    <source>
        <dbReference type="ARBA" id="ARBA00023274"/>
    </source>
</evidence>
<dbReference type="InterPro" id="IPR041997">
    <property type="entry name" value="Ribosomal_eL6_KOW"/>
</dbReference>
<dbReference type="InterPro" id="IPR000915">
    <property type="entry name" value="60S_ribosomal_eL6"/>
</dbReference>
<dbReference type="Gene3D" id="2.30.30.30">
    <property type="match status" value="1"/>
</dbReference>
<reference evidence="6 7" key="1">
    <citation type="submission" date="2016-03" db="EMBL/GenBank/DDBJ databases">
        <title>Draft genome sequence of the Fonsecaea monophora CBS 269.37.</title>
        <authorList>
            <person name="Bombassaro A."/>
            <person name="Vinicius W.A."/>
            <person name="De Hoog S."/>
            <person name="Sun J."/>
            <person name="Souza E.M."/>
            <person name="Raittz R.T."/>
            <person name="Costa F."/>
            <person name="Leao A.C."/>
            <person name="Tadra-Sfeir M.Z."/>
            <person name="Baura V."/>
            <person name="Balsanelli E."/>
            <person name="Pedrosa F.O."/>
            <person name="Moreno L.F."/>
            <person name="Steffens M.B."/>
            <person name="Xi L."/>
            <person name="Bocca A.L."/>
            <person name="Felipe M.S."/>
            <person name="Teixeira M."/>
            <person name="Telles Filho F.Q."/>
            <person name="Azevedo C.M."/>
            <person name="Gomes R."/>
            <person name="Vicente V.A."/>
        </authorList>
    </citation>
    <scope>NUCLEOTIDE SEQUENCE [LARGE SCALE GENOMIC DNA]</scope>
    <source>
        <strain evidence="6 7">CBS 269.37</strain>
    </source>
</reference>
<evidence type="ECO:0000313" key="7">
    <source>
        <dbReference type="Proteomes" id="UP000077002"/>
    </source>
</evidence>
<dbReference type="GO" id="GO:0022625">
    <property type="term" value="C:cytosolic large ribosomal subunit"/>
    <property type="evidence" value="ECO:0007669"/>
    <property type="project" value="TreeGrafter"/>
</dbReference>
<dbReference type="GeneID" id="34598903"/>
<feature type="region of interest" description="Disordered" evidence="5">
    <location>
        <begin position="1"/>
        <end position="51"/>
    </location>
</feature>
<dbReference type="GO" id="GO:0002181">
    <property type="term" value="P:cytoplasmic translation"/>
    <property type="evidence" value="ECO:0007669"/>
    <property type="project" value="TreeGrafter"/>
</dbReference>
<dbReference type="GO" id="GO:0003735">
    <property type="term" value="F:structural constituent of ribosome"/>
    <property type="evidence" value="ECO:0007669"/>
    <property type="project" value="InterPro"/>
</dbReference>
<proteinExistence type="inferred from homology"/>
<dbReference type="AlphaFoldDB" id="A0A177FCQ3"/>
<dbReference type="RefSeq" id="XP_022513949.1">
    <property type="nucleotide sequence ID" value="XM_022653706.1"/>
</dbReference>
<dbReference type="PANTHER" id="PTHR10715:SF0">
    <property type="entry name" value="LARGE RIBOSOMAL SUBUNIT PROTEIN EL6"/>
    <property type="match status" value="1"/>
</dbReference>
<protein>
    <recommendedName>
        <fullName evidence="4">60S ribosomal protein L6</fullName>
    </recommendedName>
</protein>
<evidence type="ECO:0000256" key="5">
    <source>
        <dbReference type="SAM" id="MobiDB-lite"/>
    </source>
</evidence>
<keyword evidence="2 4" id="KW-0689">Ribosomal protein</keyword>
<feature type="region of interest" description="Disordered" evidence="5">
    <location>
        <begin position="134"/>
        <end position="178"/>
    </location>
</feature>
<dbReference type="GO" id="GO:0003723">
    <property type="term" value="F:RNA binding"/>
    <property type="evidence" value="ECO:0007669"/>
    <property type="project" value="TreeGrafter"/>
</dbReference>
<accession>A0A177FCQ3</accession>
<feature type="compositionally biased region" description="Basic and acidic residues" evidence="5">
    <location>
        <begin position="141"/>
        <end position="158"/>
    </location>
</feature>
<comment type="similarity">
    <text evidence="1 4">Belongs to the eukaryotic ribosomal protein eL6 family.</text>
</comment>
<dbReference type="FunFam" id="2.30.30.30:FF:000014">
    <property type="entry name" value="60S ribosomal protein L6"/>
    <property type="match status" value="1"/>
</dbReference>
<sequence>MSSTEANQAVVKKFGSGERSVPHPSQKARKWYPAYDEPQRKKARKTLHPAKPRASLQPGAVLILLAGRFRGKRVILLKNLKEGALLVTGPFKINGVPLRRVNSRYVIATSTKVDISGLDQSTLDKIASPEYFAREKKSRKQKGEEAFLKQGEKPETNTRVRALQKKAPASQRAADQKAVDKPILSAIKNEEFLASYLKSSFSLRHGQKPHEMAF</sequence>
<dbReference type="InterPro" id="IPR049633">
    <property type="entry name" value="Ribosomal_eL6_CS"/>
</dbReference>
<comment type="caution">
    <text evidence="6">The sequence shown here is derived from an EMBL/GenBank/DDBJ whole genome shotgun (WGS) entry which is preliminary data.</text>
</comment>
<evidence type="ECO:0000256" key="1">
    <source>
        <dbReference type="ARBA" id="ARBA00010592"/>
    </source>
</evidence>
<dbReference type="PANTHER" id="PTHR10715">
    <property type="entry name" value="60S RIBOSOMAL PROTEIN L6"/>
    <property type="match status" value="1"/>
</dbReference>
<dbReference type="SUPFAM" id="SSF50104">
    <property type="entry name" value="Translation proteins SH3-like domain"/>
    <property type="match status" value="1"/>
</dbReference>
<dbReference type="OrthoDB" id="2436667at2759"/>
<dbReference type="GO" id="GO:0000027">
    <property type="term" value="P:ribosomal large subunit assembly"/>
    <property type="evidence" value="ECO:0007669"/>
    <property type="project" value="TreeGrafter"/>
</dbReference>
<dbReference type="InterPro" id="IPR014722">
    <property type="entry name" value="Rib_uL2_dom2"/>
</dbReference>
<gene>
    <name evidence="6" type="ORF">AYO21_03732</name>
</gene>